<sequence length="82" mass="9111">MARKRELPAPPPNIQIAPDIVNTDHITRSMGTEDLTRLADTLQVWSTRISHLVSCIENAHAAKSEPEAVTRSNVIPFRLNVV</sequence>
<name>A0A806KS04_9BACT</name>
<organism evidence="1">
    <name type="scientific">uncultured bacterium contig00087</name>
    <dbReference type="NCBI Taxonomy" id="1181560"/>
    <lineage>
        <taxon>Bacteria</taxon>
        <taxon>environmental samples</taxon>
    </lineage>
</organism>
<reference evidence="1" key="1">
    <citation type="submission" date="2012-03" db="EMBL/GenBank/DDBJ databases">
        <title>Functional metagenomics reveals considerable lignocellulase gene clusters in the gut microbiome of a wood-feeding higher termite.</title>
        <authorList>
            <person name="Liu N."/>
        </authorList>
    </citation>
    <scope>NUCLEOTIDE SEQUENCE</scope>
</reference>
<proteinExistence type="predicted"/>
<evidence type="ECO:0000313" key="1">
    <source>
        <dbReference type="EMBL" id="AGS53939.1"/>
    </source>
</evidence>
<accession>A0A806KS04</accession>
<dbReference type="EMBL" id="JQ844261">
    <property type="protein sequence ID" value="AGS53939.1"/>
    <property type="molecule type" value="Genomic_DNA"/>
</dbReference>
<protein>
    <submittedName>
        <fullName evidence="1">Uncharacterized protein</fullName>
    </submittedName>
</protein>
<dbReference type="AlphaFoldDB" id="A0A806KS04"/>